<dbReference type="EMBL" id="JAKELL010000114">
    <property type="protein sequence ID" value="KAH8981550.1"/>
    <property type="molecule type" value="Genomic_DNA"/>
</dbReference>
<evidence type="ECO:0000313" key="1">
    <source>
        <dbReference type="EMBL" id="KAH8981550.1"/>
    </source>
</evidence>
<evidence type="ECO:0000313" key="2">
    <source>
        <dbReference type="Proteomes" id="UP001201163"/>
    </source>
</evidence>
<sequence>MERLYQMHVIPDVLPGLQPTVDLVLPEALPKDVVLRARAKRKAVPVATSAFFVNERAAHPSSTRPYSPLSRDSTLYFRCTKVRAGTSLMHLGL</sequence>
<organism evidence="1 2">
    <name type="scientific">Lactarius akahatsu</name>
    <dbReference type="NCBI Taxonomy" id="416441"/>
    <lineage>
        <taxon>Eukaryota</taxon>
        <taxon>Fungi</taxon>
        <taxon>Dikarya</taxon>
        <taxon>Basidiomycota</taxon>
        <taxon>Agaricomycotina</taxon>
        <taxon>Agaricomycetes</taxon>
        <taxon>Russulales</taxon>
        <taxon>Russulaceae</taxon>
        <taxon>Lactarius</taxon>
    </lineage>
</organism>
<keyword evidence="2" id="KW-1185">Reference proteome</keyword>
<proteinExistence type="predicted"/>
<feature type="non-terminal residue" evidence="1">
    <location>
        <position position="1"/>
    </location>
</feature>
<gene>
    <name evidence="1" type="ORF">EDB92DRAFT_1897408</name>
</gene>
<reference evidence="1" key="1">
    <citation type="submission" date="2022-01" db="EMBL/GenBank/DDBJ databases">
        <title>Comparative genomics reveals a dynamic genome evolution in the ectomycorrhizal milk-cap (Lactarius) mushrooms.</title>
        <authorList>
            <consortium name="DOE Joint Genome Institute"/>
            <person name="Lebreton A."/>
            <person name="Tang N."/>
            <person name="Kuo A."/>
            <person name="LaButti K."/>
            <person name="Drula E."/>
            <person name="Barry K."/>
            <person name="Clum A."/>
            <person name="Lipzen A."/>
            <person name="Mousain D."/>
            <person name="Ng V."/>
            <person name="Wang R."/>
            <person name="Wang X."/>
            <person name="Dai Y."/>
            <person name="Henrissat B."/>
            <person name="Grigoriev I.V."/>
            <person name="Guerin-Laguette A."/>
            <person name="Yu F."/>
            <person name="Martin F.M."/>
        </authorList>
    </citation>
    <scope>NUCLEOTIDE SEQUENCE</scope>
    <source>
        <strain evidence="1">QP</strain>
    </source>
</reference>
<name>A0AAD4Q682_9AGAM</name>
<dbReference type="Proteomes" id="UP001201163">
    <property type="component" value="Unassembled WGS sequence"/>
</dbReference>
<dbReference type="AlphaFoldDB" id="A0AAD4Q682"/>
<protein>
    <submittedName>
        <fullName evidence="1">Uncharacterized protein</fullName>
    </submittedName>
</protein>
<accession>A0AAD4Q682</accession>
<comment type="caution">
    <text evidence="1">The sequence shown here is derived from an EMBL/GenBank/DDBJ whole genome shotgun (WGS) entry which is preliminary data.</text>
</comment>